<dbReference type="Gene3D" id="3.40.630.10">
    <property type="entry name" value="Zn peptidases"/>
    <property type="match status" value="1"/>
</dbReference>
<dbReference type="Pfam" id="PF07687">
    <property type="entry name" value="M20_dimer"/>
    <property type="match status" value="1"/>
</dbReference>
<evidence type="ECO:0000256" key="3">
    <source>
        <dbReference type="ARBA" id="ARBA00022801"/>
    </source>
</evidence>
<keyword evidence="2" id="KW-0479">Metal-binding</keyword>
<keyword evidence="4" id="KW-0732">Signal</keyword>
<dbReference type="PANTHER" id="PTHR43270:SF8">
    <property type="entry name" value="DI- AND TRIPEPTIDASE DUG2-RELATED"/>
    <property type="match status" value="1"/>
</dbReference>
<protein>
    <submittedName>
        <fullName evidence="6">Peptidase M20</fullName>
    </submittedName>
</protein>
<feature type="chain" id="PRO_5005210560" evidence="4">
    <location>
        <begin position="33"/>
        <end position="528"/>
    </location>
</feature>
<dbReference type="SUPFAM" id="SSF53187">
    <property type="entry name" value="Zn-dependent exopeptidases"/>
    <property type="match status" value="1"/>
</dbReference>
<dbReference type="PANTHER" id="PTHR43270">
    <property type="entry name" value="BETA-ALA-HIS DIPEPTIDASE"/>
    <property type="match status" value="1"/>
</dbReference>
<dbReference type="EMBL" id="KT007046">
    <property type="protein sequence ID" value="AKQ04730.1"/>
    <property type="molecule type" value="Genomic_DNA"/>
</dbReference>
<evidence type="ECO:0000256" key="1">
    <source>
        <dbReference type="ARBA" id="ARBA00022670"/>
    </source>
</evidence>
<dbReference type="PROSITE" id="PS00759">
    <property type="entry name" value="ARGE_DAPE_CPG2_2"/>
    <property type="match status" value="1"/>
</dbReference>
<evidence type="ECO:0000259" key="5">
    <source>
        <dbReference type="Pfam" id="PF07687"/>
    </source>
</evidence>
<dbReference type="GO" id="GO:0008233">
    <property type="term" value="F:peptidase activity"/>
    <property type="evidence" value="ECO:0007669"/>
    <property type="project" value="UniProtKB-KW"/>
</dbReference>
<name>A0A0H4TCW3_9BACT</name>
<evidence type="ECO:0000256" key="2">
    <source>
        <dbReference type="ARBA" id="ARBA00022723"/>
    </source>
</evidence>
<dbReference type="GO" id="GO:0006508">
    <property type="term" value="P:proteolysis"/>
    <property type="evidence" value="ECO:0007669"/>
    <property type="project" value="UniProtKB-KW"/>
</dbReference>
<keyword evidence="3" id="KW-0378">Hydrolase</keyword>
<dbReference type="Gene3D" id="3.30.70.360">
    <property type="match status" value="1"/>
</dbReference>
<dbReference type="Pfam" id="PF01546">
    <property type="entry name" value="Peptidase_M20"/>
    <property type="match status" value="1"/>
</dbReference>
<feature type="signal peptide" evidence="4">
    <location>
        <begin position="1"/>
        <end position="32"/>
    </location>
</feature>
<dbReference type="InterPro" id="IPR011650">
    <property type="entry name" value="Peptidase_M20_dimer"/>
</dbReference>
<reference evidence="6" key="1">
    <citation type="journal article" date="2015" name="ISME J.">
        <title>Aquifer environment selects for microbial species cohorts in sediment and groundwater.</title>
        <authorList>
            <person name="Hug L.A."/>
            <person name="Thomas B.C."/>
            <person name="Brown C.T."/>
            <person name="Frischkorn K.R."/>
            <person name="Williams K.H."/>
            <person name="Tringe S.G."/>
            <person name="Banfield J.F."/>
        </authorList>
    </citation>
    <scope>NUCLEOTIDE SEQUENCE</scope>
</reference>
<dbReference type="GO" id="GO:0046872">
    <property type="term" value="F:metal ion binding"/>
    <property type="evidence" value="ECO:0007669"/>
    <property type="project" value="UniProtKB-KW"/>
</dbReference>
<evidence type="ECO:0000256" key="4">
    <source>
        <dbReference type="SAM" id="SignalP"/>
    </source>
</evidence>
<evidence type="ECO:0000313" key="6">
    <source>
        <dbReference type="EMBL" id="AKQ04730.1"/>
    </source>
</evidence>
<organism evidence="6">
    <name type="scientific">uncultured Gemmatimonadetes bacterium Rifle_16ft_4_minimus_7</name>
    <dbReference type="NCBI Taxonomy" id="1665098"/>
    <lineage>
        <taxon>Bacteria</taxon>
        <taxon>Pseudomonadati</taxon>
        <taxon>Gemmatimonadota</taxon>
        <taxon>environmental samples</taxon>
    </lineage>
</organism>
<dbReference type="InterPro" id="IPR001261">
    <property type="entry name" value="ArgE/DapE_CS"/>
</dbReference>
<sequence length="528" mass="57040">MPSRHLPSCAASAARGGSWLAALLTLASVALAQDPLTAIRTYRDAHQGAMVAELRDFLSLTNVAGNLPNIRSNAEALVTMLQKRGVKAQLLETGAEPVVFGEIGDPSKPTILFYCHYDGQPVNPASWQQPDPWQPALRTRAIEAGGTLVNQWPTASAKVDPEWRIYARSASDDKSPIVVLMQILDAWKAAGVAPPNHLKFIFEGDEEAGSRYLAETARRYQELLRADLAIMADGPIHESGRPSAFFGLRGMAGVTLTVYGPIRPLHSGHYGNWAPNPGMRLAQLLASMKGPNGEVLVQGWEDDMVPLSEADKKALAEFPHDDEQQRLQFQLGSVDGRGSTRHDLIAHPSLNLRGLRSLFVGPEARTLVPDVAVAELDLRLVAGHTPQRQVEKLVRHIERQGYIVVRQDPDSATRVNTPRLVKVTSSEGYPAGRTPIDQPVAQAVMAALRGTGLAGLGPPVVVPTMGGSGPAYVFTDILRQPFVVIPIVNHDNNQHAENENVRLGHLFRGMEILGAAASAKIPKAPATP</sequence>
<dbReference type="AlphaFoldDB" id="A0A0H4TCW3"/>
<dbReference type="InterPro" id="IPR051458">
    <property type="entry name" value="Cyt/Met_Dipeptidase"/>
</dbReference>
<accession>A0A0H4TCW3</accession>
<proteinExistence type="predicted"/>
<keyword evidence="1" id="KW-0645">Protease</keyword>
<feature type="domain" description="Peptidase M20 dimerisation" evidence="5">
    <location>
        <begin position="247"/>
        <end position="400"/>
    </location>
</feature>
<dbReference type="InterPro" id="IPR002933">
    <property type="entry name" value="Peptidase_M20"/>
</dbReference>